<evidence type="ECO:0008006" key="3">
    <source>
        <dbReference type="Google" id="ProtNLM"/>
    </source>
</evidence>
<evidence type="ECO:0000313" key="1">
    <source>
        <dbReference type="EMBL" id="GAF03197.1"/>
    </source>
</evidence>
<dbReference type="AlphaFoldDB" id="W7Y528"/>
<proteinExistence type="predicted"/>
<gene>
    <name evidence="1" type="ORF">JCM21142_41862</name>
</gene>
<sequence>MLKIKIVSVFILLGGVIFGQTFRAPLAKGDKQLNMGLGFNTNGLPLYGGVDFAVHDEVTIGPQVNLVLDDDAYMTLGFRGDYHFNRLFEMTREWDVYAGANAGIGIGTDDALELGLQIGGRYYWSNKWGINLEFGGGNTFSTKLGVSMKF</sequence>
<dbReference type="OrthoDB" id="1118003at2"/>
<name>W7Y528_9BACT</name>
<organism evidence="1 2">
    <name type="scientific">Saccharicrinis fermentans DSM 9555 = JCM 21142</name>
    <dbReference type="NCBI Taxonomy" id="869213"/>
    <lineage>
        <taxon>Bacteria</taxon>
        <taxon>Pseudomonadati</taxon>
        <taxon>Bacteroidota</taxon>
        <taxon>Bacteroidia</taxon>
        <taxon>Marinilabiliales</taxon>
        <taxon>Marinilabiliaceae</taxon>
        <taxon>Saccharicrinis</taxon>
    </lineage>
</organism>
<dbReference type="RefSeq" id="WP_027471249.1">
    <property type="nucleotide sequence ID" value="NZ_BAMD01000019.1"/>
</dbReference>
<dbReference type="STRING" id="869213.GCA_000517085_01421"/>
<dbReference type="EMBL" id="BAMD01000019">
    <property type="protein sequence ID" value="GAF03197.1"/>
    <property type="molecule type" value="Genomic_DNA"/>
</dbReference>
<accession>W7Y528</accession>
<evidence type="ECO:0000313" key="2">
    <source>
        <dbReference type="Proteomes" id="UP000019402"/>
    </source>
</evidence>
<dbReference type="eggNOG" id="COG3637">
    <property type="taxonomic scope" value="Bacteria"/>
</dbReference>
<protein>
    <recommendedName>
        <fullName evidence="3">Outer membrane protein beta-barrel domain-containing protein</fullName>
    </recommendedName>
</protein>
<keyword evidence="2" id="KW-1185">Reference proteome</keyword>
<reference evidence="1 2" key="1">
    <citation type="journal article" date="2014" name="Genome Announc.">
        <title>Draft Genome Sequence of Cytophaga fermentans JCM 21142T, a Facultative Anaerobe Isolated from Marine Mud.</title>
        <authorList>
            <person name="Starns D."/>
            <person name="Oshima K."/>
            <person name="Suda W."/>
            <person name="Iino T."/>
            <person name="Yuki M."/>
            <person name="Inoue J."/>
            <person name="Kitamura K."/>
            <person name="Iida T."/>
            <person name="Darby A."/>
            <person name="Hattori M."/>
            <person name="Ohkuma M."/>
        </authorList>
    </citation>
    <scope>NUCLEOTIDE SEQUENCE [LARGE SCALE GENOMIC DNA]</scope>
    <source>
        <strain evidence="1 2">JCM 21142</strain>
    </source>
</reference>
<dbReference type="Proteomes" id="UP000019402">
    <property type="component" value="Unassembled WGS sequence"/>
</dbReference>
<comment type="caution">
    <text evidence="1">The sequence shown here is derived from an EMBL/GenBank/DDBJ whole genome shotgun (WGS) entry which is preliminary data.</text>
</comment>